<gene>
    <name evidence="2" type="ORF">AV530_004865</name>
</gene>
<dbReference type="Proteomes" id="UP000190648">
    <property type="component" value="Unassembled WGS sequence"/>
</dbReference>
<sequence length="116" mass="12799">MATRKLRPAPSLCSGRGRGGAIHQLTAPCSPRYKLPRRGLWTSVFGKDSDTIGYSDTGLLTGYGEIKNAVVNGNKSNWASDYKGVKTTLCRAREEVGQHSQEQEGRRTDTRPFSFH</sequence>
<keyword evidence="3" id="KW-1185">Reference proteome</keyword>
<organism evidence="2 3">
    <name type="scientific">Patagioenas fasciata monilis</name>
    <dbReference type="NCBI Taxonomy" id="372326"/>
    <lineage>
        <taxon>Eukaryota</taxon>
        <taxon>Metazoa</taxon>
        <taxon>Chordata</taxon>
        <taxon>Craniata</taxon>
        <taxon>Vertebrata</taxon>
        <taxon>Euteleostomi</taxon>
        <taxon>Archelosauria</taxon>
        <taxon>Archosauria</taxon>
        <taxon>Dinosauria</taxon>
        <taxon>Saurischia</taxon>
        <taxon>Theropoda</taxon>
        <taxon>Coelurosauria</taxon>
        <taxon>Aves</taxon>
        <taxon>Neognathae</taxon>
        <taxon>Neoaves</taxon>
        <taxon>Columbimorphae</taxon>
        <taxon>Columbiformes</taxon>
        <taxon>Columbidae</taxon>
        <taxon>Patagioenas</taxon>
    </lineage>
</organism>
<evidence type="ECO:0000256" key="1">
    <source>
        <dbReference type="SAM" id="MobiDB-lite"/>
    </source>
</evidence>
<proteinExistence type="predicted"/>
<feature type="region of interest" description="Disordered" evidence="1">
    <location>
        <begin position="93"/>
        <end position="116"/>
    </location>
</feature>
<feature type="compositionally biased region" description="Basic and acidic residues" evidence="1">
    <location>
        <begin position="93"/>
        <end position="110"/>
    </location>
</feature>
<dbReference type="AlphaFoldDB" id="A0A1V4KE76"/>
<reference evidence="2 3" key="1">
    <citation type="submission" date="2016-02" db="EMBL/GenBank/DDBJ databases">
        <title>Band-tailed pigeon sequencing and assembly.</title>
        <authorList>
            <person name="Soares A.E."/>
            <person name="Novak B.J."/>
            <person name="Rice E.S."/>
            <person name="O'Connell B."/>
            <person name="Chang D."/>
            <person name="Weber S."/>
            <person name="Shapiro B."/>
        </authorList>
    </citation>
    <scope>NUCLEOTIDE SEQUENCE [LARGE SCALE GENOMIC DNA]</scope>
    <source>
        <strain evidence="2">BTP2013</strain>
        <tissue evidence="2">Blood</tissue>
    </source>
</reference>
<dbReference type="EMBL" id="LSYS01003456">
    <property type="protein sequence ID" value="OPJ82752.1"/>
    <property type="molecule type" value="Genomic_DNA"/>
</dbReference>
<name>A0A1V4KE76_PATFA</name>
<evidence type="ECO:0000313" key="2">
    <source>
        <dbReference type="EMBL" id="OPJ82752.1"/>
    </source>
</evidence>
<comment type="caution">
    <text evidence="2">The sequence shown here is derived from an EMBL/GenBank/DDBJ whole genome shotgun (WGS) entry which is preliminary data.</text>
</comment>
<protein>
    <submittedName>
        <fullName evidence="2">Uncharacterized protein</fullName>
    </submittedName>
</protein>
<evidence type="ECO:0000313" key="3">
    <source>
        <dbReference type="Proteomes" id="UP000190648"/>
    </source>
</evidence>
<accession>A0A1V4KE76</accession>